<keyword evidence="2" id="KW-1185">Reference proteome</keyword>
<dbReference type="EMBL" id="LGTE01000001">
    <property type="protein sequence ID" value="KNZ71033.1"/>
    <property type="molecule type" value="Genomic_DNA"/>
</dbReference>
<dbReference type="Gene3D" id="2.60.300.12">
    <property type="entry name" value="HesB-like domain"/>
    <property type="match status" value="1"/>
</dbReference>
<evidence type="ECO:0000313" key="1">
    <source>
        <dbReference type="EMBL" id="KNZ71033.1"/>
    </source>
</evidence>
<evidence type="ECO:0000313" key="2">
    <source>
        <dbReference type="Proteomes" id="UP000037175"/>
    </source>
</evidence>
<dbReference type="InterPro" id="IPR035903">
    <property type="entry name" value="HesB-like_dom_sf"/>
</dbReference>
<dbReference type="SUPFAM" id="SSF89360">
    <property type="entry name" value="HesB-like domain"/>
    <property type="match status" value="1"/>
</dbReference>
<protein>
    <recommendedName>
        <fullName evidence="3">HesB/YadR/YfhF-family protein</fullName>
    </recommendedName>
</protein>
<gene>
    <name evidence="1" type="ORF">Tfer_0103</name>
</gene>
<reference evidence="2" key="1">
    <citation type="submission" date="2015-07" db="EMBL/GenBank/DDBJ databases">
        <title>Complete Genome of Thermincola ferriacetica strain Z-0001T.</title>
        <authorList>
            <person name="Lusk B."/>
            <person name="Badalamenti J.P."/>
            <person name="Parameswaran P."/>
            <person name="Bond D.R."/>
            <person name="Torres C.I."/>
        </authorList>
    </citation>
    <scope>NUCLEOTIDE SEQUENCE [LARGE SCALE GENOMIC DNA]</scope>
    <source>
        <strain evidence="2">Z-0001</strain>
    </source>
</reference>
<proteinExistence type="predicted"/>
<name>A0A0L6W6N5_9FIRM</name>
<comment type="caution">
    <text evidence="1">The sequence shown here is derived from an EMBL/GenBank/DDBJ whole genome shotgun (WGS) entry which is preliminary data.</text>
</comment>
<dbReference type="AlphaFoldDB" id="A0A0L6W6N5"/>
<organism evidence="1 2">
    <name type="scientific">Thermincola ferriacetica</name>
    <dbReference type="NCBI Taxonomy" id="281456"/>
    <lineage>
        <taxon>Bacteria</taxon>
        <taxon>Bacillati</taxon>
        <taxon>Bacillota</taxon>
        <taxon>Clostridia</taxon>
        <taxon>Eubacteriales</taxon>
        <taxon>Thermincolaceae</taxon>
        <taxon>Thermincola</taxon>
    </lineage>
</organism>
<sequence length="66" mass="7232">MALEKSVNEDDHVYEQDGFKIVISKAYDTDYNNLEIGWVKSYMGEGFSIYDTGKSGSCCDSGCGGC</sequence>
<accession>A0A0L6W6N5</accession>
<evidence type="ECO:0008006" key="3">
    <source>
        <dbReference type="Google" id="ProtNLM"/>
    </source>
</evidence>
<dbReference type="Proteomes" id="UP000037175">
    <property type="component" value="Unassembled WGS sequence"/>
</dbReference>
<dbReference type="RefSeq" id="WP_013120034.1">
    <property type="nucleotide sequence ID" value="NZ_LGTE01000001.1"/>
</dbReference>